<comment type="caution">
    <text evidence="3">The sequence shown here is derived from an EMBL/GenBank/DDBJ whole genome shotgun (WGS) entry which is preliminary data.</text>
</comment>
<gene>
    <name evidence="3" type="ORF">GCWU0000282_002284</name>
</gene>
<evidence type="ECO:0000313" key="4">
    <source>
        <dbReference type="Proteomes" id="UP000018227"/>
    </source>
</evidence>
<comment type="similarity">
    <text evidence="1">Belongs to the YciI family.</text>
</comment>
<feature type="domain" description="YCII-related" evidence="2">
    <location>
        <begin position="4"/>
        <end position="72"/>
    </location>
</feature>
<dbReference type="InterPro" id="IPR005545">
    <property type="entry name" value="YCII"/>
</dbReference>
<reference evidence="3 4" key="1">
    <citation type="submission" date="2013-06" db="EMBL/GenBank/DDBJ databases">
        <authorList>
            <person name="Weinstock G."/>
            <person name="Sodergren E."/>
            <person name="Clifton S."/>
            <person name="Fulton L."/>
            <person name="Fulton B."/>
            <person name="Courtney L."/>
            <person name="Fronick C."/>
            <person name="Harrison M."/>
            <person name="Strong C."/>
            <person name="Farmer C."/>
            <person name="Delahaunty K."/>
            <person name="Markovic C."/>
            <person name="Hall O."/>
            <person name="Minx P."/>
            <person name="Tomlinson C."/>
            <person name="Mitreva M."/>
            <person name="Nelson J."/>
            <person name="Hou S."/>
            <person name="Wollam A."/>
            <person name="Pepin K.H."/>
            <person name="Johnson M."/>
            <person name="Bhonagiri V."/>
            <person name="Nash W.E."/>
            <person name="Warren W."/>
            <person name="Chinwalla A."/>
            <person name="Mardis E.R."/>
            <person name="Wilson R.K."/>
        </authorList>
    </citation>
    <scope>NUCLEOTIDE SEQUENCE [LARGE SCALE GENOMIC DNA]</scope>
    <source>
        <strain evidence="3 4">ATCC 51271</strain>
    </source>
</reference>
<evidence type="ECO:0000256" key="1">
    <source>
        <dbReference type="ARBA" id="ARBA00007689"/>
    </source>
</evidence>
<dbReference type="EMBL" id="ACIL03000016">
    <property type="protein sequence ID" value="ESL02150.1"/>
    <property type="molecule type" value="Genomic_DNA"/>
</dbReference>
<keyword evidence="4" id="KW-1185">Reference proteome</keyword>
<dbReference type="STRING" id="592026.GCWU0000282_002284"/>
<dbReference type="Proteomes" id="UP000018227">
    <property type="component" value="Unassembled WGS sequence"/>
</dbReference>
<dbReference type="OrthoDB" id="162319at2"/>
<dbReference type="InterPro" id="IPR011008">
    <property type="entry name" value="Dimeric_a/b-barrel"/>
</dbReference>
<sequence length="91" mass="10449">MAYVYLMDNKKILNMEIVKRHVGYLKELDDLGKLILCGPFTDYDGGIVILECRDIEEARAIAESDPFIKDGYKTFELRTLNIANKDNNYGI</sequence>
<dbReference type="eggNOG" id="COG2350">
    <property type="taxonomic scope" value="Bacteria"/>
</dbReference>
<proteinExistence type="inferred from homology"/>
<dbReference type="RefSeq" id="WP_023355144.1">
    <property type="nucleotide sequence ID" value="NZ_KI535369.1"/>
</dbReference>
<dbReference type="HOGENOM" id="CLU_110355_8_0_9"/>
<dbReference type="PANTHER" id="PTHR37828">
    <property type="entry name" value="GSR2449 PROTEIN"/>
    <property type="match status" value="1"/>
</dbReference>
<dbReference type="AlphaFoldDB" id="V2Z5G3"/>
<evidence type="ECO:0000259" key="2">
    <source>
        <dbReference type="Pfam" id="PF03795"/>
    </source>
</evidence>
<dbReference type="PANTHER" id="PTHR37828:SF1">
    <property type="entry name" value="YCII-RELATED DOMAIN-CONTAINING PROTEIN"/>
    <property type="match status" value="1"/>
</dbReference>
<organism evidence="3 4">
    <name type="scientific">Catonella morbi ATCC 51271</name>
    <dbReference type="NCBI Taxonomy" id="592026"/>
    <lineage>
        <taxon>Bacteria</taxon>
        <taxon>Bacillati</taxon>
        <taxon>Bacillota</taxon>
        <taxon>Clostridia</taxon>
        <taxon>Lachnospirales</taxon>
        <taxon>Lachnospiraceae</taxon>
        <taxon>Catonella</taxon>
    </lineage>
</organism>
<accession>V2Z5G3</accession>
<protein>
    <recommendedName>
        <fullName evidence="2">YCII-related domain-containing protein</fullName>
    </recommendedName>
</protein>
<dbReference type="SUPFAM" id="SSF54909">
    <property type="entry name" value="Dimeric alpha+beta barrel"/>
    <property type="match status" value="1"/>
</dbReference>
<dbReference type="Gene3D" id="3.30.70.1060">
    <property type="entry name" value="Dimeric alpha+beta barrel"/>
    <property type="match status" value="1"/>
</dbReference>
<name>V2Z5G3_9FIRM</name>
<dbReference type="Pfam" id="PF03795">
    <property type="entry name" value="YCII"/>
    <property type="match status" value="1"/>
</dbReference>
<evidence type="ECO:0000313" key="3">
    <source>
        <dbReference type="EMBL" id="ESL02150.1"/>
    </source>
</evidence>